<feature type="domain" description="Strictosidine synthase conserved region" evidence="9">
    <location>
        <begin position="183"/>
        <end position="269"/>
    </location>
</feature>
<comment type="subcellular location">
    <subcellularLocation>
        <location evidence="1">Vacuole</location>
    </subcellularLocation>
</comment>
<dbReference type="Gene3D" id="2.120.10.30">
    <property type="entry name" value="TolB, C-terminal domain"/>
    <property type="match status" value="1"/>
</dbReference>
<dbReference type="PANTHER" id="PTHR10426">
    <property type="entry name" value="STRICTOSIDINE SYNTHASE-RELATED"/>
    <property type="match status" value="1"/>
</dbReference>
<keyword evidence="5" id="KW-0732">Signal</keyword>
<comment type="similarity">
    <text evidence="2">Belongs to the strictosidine synthase family.</text>
</comment>
<dbReference type="AlphaFoldDB" id="A0A8T2YS63"/>
<evidence type="ECO:0000256" key="6">
    <source>
        <dbReference type="ARBA" id="ARBA00023180"/>
    </source>
</evidence>
<accession>A0A8T2YS63</accession>
<proteinExistence type="inferred from homology"/>
<dbReference type="PANTHER" id="PTHR10426:SF88">
    <property type="entry name" value="ADIPOCYTE PLASMA MEMBRANE-ASSOCIATED PROTEIN HEMOMUCIN-RELATED"/>
    <property type="match status" value="1"/>
</dbReference>
<keyword evidence="6" id="KW-0325">Glycoprotein</keyword>
<keyword evidence="8" id="KW-0472">Membrane</keyword>
<keyword evidence="4" id="KW-0926">Vacuole</keyword>
<evidence type="ECO:0000256" key="2">
    <source>
        <dbReference type="ARBA" id="ARBA00009191"/>
    </source>
</evidence>
<protein>
    <recommendedName>
        <fullName evidence="9">Strictosidine synthase conserved region domain-containing protein</fullName>
    </recommendedName>
</protein>
<evidence type="ECO:0000256" key="8">
    <source>
        <dbReference type="SAM" id="Phobius"/>
    </source>
</evidence>
<dbReference type="GO" id="GO:0009753">
    <property type="term" value="P:response to jasmonic acid"/>
    <property type="evidence" value="ECO:0007669"/>
    <property type="project" value="UniProtKB-ARBA"/>
</dbReference>
<evidence type="ECO:0000259" key="9">
    <source>
        <dbReference type="Pfam" id="PF03088"/>
    </source>
</evidence>
<dbReference type="EMBL" id="JACEGQ020000005">
    <property type="protein sequence ID" value="KAH8508064.1"/>
    <property type="molecule type" value="Genomic_DNA"/>
</dbReference>
<feature type="region of interest" description="Disordered" evidence="7">
    <location>
        <begin position="1"/>
        <end position="25"/>
    </location>
</feature>
<evidence type="ECO:0000256" key="1">
    <source>
        <dbReference type="ARBA" id="ARBA00004116"/>
    </source>
</evidence>
<keyword evidence="8" id="KW-1133">Transmembrane helix</keyword>
<sequence>MATDPPMATKSRPASSPSSPKPTSRKTPWPFFTVLLTVLSPVLVATLVFQLDSLEQANLPIHELTRPPLKALKKNDHMLQGSELVGFKQLIGPEDIAYDSNSGVIYTSCADGWVKRVTINDSVADTIVEGWVNAGGRPLVLALGHDNEVIVGDAYKGLLKISGEGKVELLADEAEGVKFKLTDAVDIAEGGTIYFTDASYKYNVLEFFWDFLEGKPYGRAMSYDPVTKETRVLAHDLYFANGVAVSPDQQYVVFCETLMRRCRKYYIQGKKKGSLETFIDNLPGLPDNIHHDGHGHYYIALSSGITVALDLALKHPFLRKLMGIYTKYIGEINVVKNSGVFIVDLEGKPTEHYYDPSLALISSGIKIGNHIYCGSVVSPYIVRLDVTKHPARATV</sequence>
<feature type="compositionally biased region" description="Low complexity" evidence="7">
    <location>
        <begin position="8"/>
        <end position="25"/>
    </location>
</feature>
<reference evidence="10" key="1">
    <citation type="journal article" date="2021" name="J. Hered.">
        <title>Genome Assembly of Salicaceae Populus deltoides (Eastern Cottonwood) I-69 Based on Nanopore Sequencing and Hi-C Technologies.</title>
        <authorList>
            <person name="Bai S."/>
            <person name="Wu H."/>
            <person name="Zhang J."/>
            <person name="Pan Z."/>
            <person name="Zhao W."/>
            <person name="Li Z."/>
            <person name="Tong C."/>
        </authorList>
    </citation>
    <scope>NUCLEOTIDE SEQUENCE</scope>
    <source>
        <tissue evidence="10">Leaf</tissue>
    </source>
</reference>
<name>A0A8T2YS63_POPDE</name>
<comment type="caution">
    <text evidence="10">The sequence shown here is derived from an EMBL/GenBank/DDBJ whole genome shotgun (WGS) entry which is preliminary data.</text>
</comment>
<dbReference type="InterPro" id="IPR018119">
    <property type="entry name" value="Strictosidine_synth_cons-reg"/>
</dbReference>
<organism evidence="10 11">
    <name type="scientific">Populus deltoides</name>
    <name type="common">Eastern poplar</name>
    <name type="synonym">Eastern cottonwood</name>
    <dbReference type="NCBI Taxonomy" id="3696"/>
    <lineage>
        <taxon>Eukaryota</taxon>
        <taxon>Viridiplantae</taxon>
        <taxon>Streptophyta</taxon>
        <taxon>Embryophyta</taxon>
        <taxon>Tracheophyta</taxon>
        <taxon>Spermatophyta</taxon>
        <taxon>Magnoliopsida</taxon>
        <taxon>eudicotyledons</taxon>
        <taxon>Gunneridae</taxon>
        <taxon>Pentapetalae</taxon>
        <taxon>rosids</taxon>
        <taxon>fabids</taxon>
        <taxon>Malpighiales</taxon>
        <taxon>Salicaceae</taxon>
        <taxon>Saliceae</taxon>
        <taxon>Populus</taxon>
    </lineage>
</organism>
<evidence type="ECO:0000313" key="11">
    <source>
        <dbReference type="Proteomes" id="UP000807159"/>
    </source>
</evidence>
<dbReference type="Pfam" id="PF03088">
    <property type="entry name" value="Str_synth"/>
    <property type="match status" value="1"/>
</dbReference>
<dbReference type="GO" id="GO:0005773">
    <property type="term" value="C:vacuole"/>
    <property type="evidence" value="ECO:0007669"/>
    <property type="project" value="UniProtKB-SubCell"/>
</dbReference>
<dbReference type="Pfam" id="PF20067">
    <property type="entry name" value="SSL_N"/>
    <property type="match status" value="1"/>
</dbReference>
<gene>
    <name evidence="10" type="ORF">H0E87_010276</name>
</gene>
<evidence type="ECO:0000256" key="5">
    <source>
        <dbReference type="ARBA" id="ARBA00022729"/>
    </source>
</evidence>
<dbReference type="FunFam" id="2.120.10.30:FF:000073">
    <property type="entry name" value="Protein STRICTOSIDINE SYNTHASE-LIKE 6"/>
    <property type="match status" value="1"/>
</dbReference>
<dbReference type="InterPro" id="IPR011042">
    <property type="entry name" value="6-blade_b-propeller_TolB-like"/>
</dbReference>
<keyword evidence="11" id="KW-1185">Reference proteome</keyword>
<dbReference type="SUPFAM" id="SSF63829">
    <property type="entry name" value="Calcium-dependent phosphotriesterase"/>
    <property type="match status" value="1"/>
</dbReference>
<dbReference type="Proteomes" id="UP000807159">
    <property type="component" value="Chromosome 5"/>
</dbReference>
<dbReference type="GO" id="GO:0016787">
    <property type="term" value="F:hydrolase activity"/>
    <property type="evidence" value="ECO:0007669"/>
    <property type="project" value="TreeGrafter"/>
</dbReference>
<evidence type="ECO:0000256" key="4">
    <source>
        <dbReference type="ARBA" id="ARBA00022554"/>
    </source>
</evidence>
<evidence type="ECO:0000313" key="10">
    <source>
        <dbReference type="EMBL" id="KAH8508064.1"/>
    </source>
</evidence>
<feature type="transmembrane region" description="Helical" evidence="8">
    <location>
        <begin position="29"/>
        <end position="49"/>
    </location>
</feature>
<keyword evidence="3" id="KW-0597">Phosphoprotein</keyword>
<dbReference type="GO" id="GO:0012505">
    <property type="term" value="C:endomembrane system"/>
    <property type="evidence" value="ECO:0007669"/>
    <property type="project" value="TreeGrafter"/>
</dbReference>
<keyword evidence="8" id="KW-0812">Transmembrane</keyword>
<evidence type="ECO:0000256" key="3">
    <source>
        <dbReference type="ARBA" id="ARBA00022553"/>
    </source>
</evidence>
<evidence type="ECO:0000256" key="7">
    <source>
        <dbReference type="SAM" id="MobiDB-lite"/>
    </source>
</evidence>